<gene>
    <name evidence="3" type="ORF">MUB52_21290</name>
</gene>
<dbReference type="InterPro" id="IPR001343">
    <property type="entry name" value="Hemolysn_Ca-bd"/>
</dbReference>
<evidence type="ECO:0000313" key="4">
    <source>
        <dbReference type="Proteomes" id="UP001208690"/>
    </source>
</evidence>
<evidence type="ECO:0000259" key="2">
    <source>
        <dbReference type="PROSITE" id="PS50234"/>
    </source>
</evidence>
<keyword evidence="4" id="KW-1185">Reference proteome</keyword>
<dbReference type="Pfam" id="PF17963">
    <property type="entry name" value="Big_9"/>
    <property type="match status" value="4"/>
</dbReference>
<reference evidence="3 4" key="1">
    <citation type="submission" date="2022-04" db="EMBL/GenBank/DDBJ databases">
        <title>Roseobacter sp. WL0113 is a bacterium isolated from neritic sediment.</title>
        <authorList>
            <person name="Wang L."/>
            <person name="He W."/>
            <person name="Zhang D.-F."/>
        </authorList>
    </citation>
    <scope>NUCLEOTIDE SEQUENCE [LARGE SCALE GENOMIC DNA]</scope>
    <source>
        <strain evidence="3 4">WL0113</strain>
    </source>
</reference>
<dbReference type="InterPro" id="IPR010221">
    <property type="entry name" value="VCBS_dom"/>
</dbReference>
<dbReference type="SUPFAM" id="SSF51120">
    <property type="entry name" value="beta-Roll"/>
    <property type="match status" value="1"/>
</dbReference>
<dbReference type="PANTHER" id="PTHR38731:SF1">
    <property type="entry name" value="FECR PROTEIN DOMAIN-CONTAINING PROTEIN"/>
    <property type="match status" value="1"/>
</dbReference>
<dbReference type="NCBIfam" id="NF012211">
    <property type="entry name" value="tand_rpt_95"/>
    <property type="match status" value="3"/>
</dbReference>
<dbReference type="PROSITE" id="PS50234">
    <property type="entry name" value="VWFA"/>
    <property type="match status" value="1"/>
</dbReference>
<dbReference type="CDD" id="cd00198">
    <property type="entry name" value="vWFA"/>
    <property type="match status" value="1"/>
</dbReference>
<accession>A0ABT3BK75</accession>
<dbReference type="EMBL" id="JALIEB010000024">
    <property type="protein sequence ID" value="MCV3273978.1"/>
    <property type="molecule type" value="Genomic_DNA"/>
</dbReference>
<protein>
    <submittedName>
        <fullName evidence="3">Ig-like domain-containing protein</fullName>
    </submittedName>
</protein>
<dbReference type="PROSITE" id="PS00330">
    <property type="entry name" value="HEMOLYSIN_CALCIUM"/>
    <property type="match status" value="1"/>
</dbReference>
<dbReference type="Pfam" id="PF04773">
    <property type="entry name" value="FecR"/>
    <property type="match status" value="1"/>
</dbReference>
<dbReference type="InterPro" id="IPR006860">
    <property type="entry name" value="FecR"/>
</dbReference>
<feature type="domain" description="VWFA" evidence="2">
    <location>
        <begin position="780"/>
        <end position="959"/>
    </location>
</feature>
<dbReference type="PRINTS" id="PR00313">
    <property type="entry name" value="CABNDNGRPT"/>
</dbReference>
<dbReference type="RefSeq" id="WP_263846185.1">
    <property type="nucleotide sequence ID" value="NZ_JALIEB010000024.1"/>
</dbReference>
<dbReference type="InterPro" id="IPR011049">
    <property type="entry name" value="Serralysin-like_metalloprot_C"/>
</dbReference>
<dbReference type="PANTHER" id="PTHR38731">
    <property type="entry name" value="LIPL45-RELATED LIPOPROTEIN-RELATED"/>
    <property type="match status" value="1"/>
</dbReference>
<name>A0ABT3BK75_9RHOB</name>
<evidence type="ECO:0000313" key="3">
    <source>
        <dbReference type="EMBL" id="MCV3273978.1"/>
    </source>
</evidence>
<dbReference type="InterPro" id="IPR002035">
    <property type="entry name" value="VWF_A"/>
</dbReference>
<proteinExistence type="predicted"/>
<dbReference type="SMART" id="SM00327">
    <property type="entry name" value="VWA"/>
    <property type="match status" value="1"/>
</dbReference>
<dbReference type="SUPFAM" id="SSF53300">
    <property type="entry name" value="vWA-like"/>
    <property type="match status" value="1"/>
</dbReference>
<dbReference type="Pfam" id="PF00353">
    <property type="entry name" value="HemolysinCabind"/>
    <property type="match status" value="2"/>
</dbReference>
<dbReference type="NCBIfam" id="TIGR01965">
    <property type="entry name" value="VCBS_repeat"/>
    <property type="match status" value="1"/>
</dbReference>
<feature type="region of interest" description="Disordered" evidence="1">
    <location>
        <begin position="304"/>
        <end position="347"/>
    </location>
</feature>
<evidence type="ECO:0000256" key="1">
    <source>
        <dbReference type="SAM" id="MobiDB-lite"/>
    </source>
</evidence>
<sequence length="1251" mass="128431">MGDASGAVLVPDSGLLFNGDFFRLGPDLYIVNDGAANFRVPDYFARPQPADLTDPNGAILRGDLVERLAGPVAPGQYAQAGTGDFPSPIGQVEAAEGSASVQRSDGTVEPLEVGSVIYQNDVVATGQDGAVSLTFVDGTIFTLSAASRMVIDELIYDPQSEENSGTFSLIQGGFVFIAGQVAKTGGMEVSTPSSTMGIRGTTVVVQVATVDGVDTTEVSLTNDPDGARGRVELRDVDGNLVATITQTDTKWVVSAATGEVREVARSPLDAAEDNLLIAEAFAAYRSAVARVEAGDAFVSVPTSRTGTAGRGTAGELETDQNLDGLDEPAAIPPVPPPVETDEGTEPPEPFDEGLNAIQDEGPVIVVTGLEDAGEADAIMGDVSVISGVVGTVFALASSPSNGTVTLTADGQFDYVPDPDFNGTDSFTFSASEPGGAVVEGTVLVQVAAVNDAPVADDTAVTGPEDTAVTGVIAARDVDGDPLSYTITDLPQNGEVTLFPDGTFSYRPDADFTGTDSFGVLVMDPDGETAQASVTLTISPVNDAPVITTVTGANLGSVVESDGPADARGQLTAEDPDRAGPINWSGASSAALFGTFSITAAGAWTYLLDSDRADRLAEGETVIETFTAVATDIEGATVAQQVEVTLTGTNDAPMVAQNTVFETMPEGSITGQLAASDVDSAAFVFALGSDGPSHGVLALGTDGSFEYTPTDGFVGLDRFSYTVTDAQGGVSAGQVTIAVESASGGTGSQAVSLSFQTEPDEGTAAGALTIDSTAVEPPGINLVIAMDSSGSIGEVDWAVQREAVKDAILLLADRFEGSATSVDVQIISYSNAASSIGPFDLQDPDLPDAILALPFLRGATRWDLALDEANSLLAAQPADETNLLLFITDGVPDSDRWRDSLEALTNPPGNAFDIDIQAFGIGDRYDPTLLQEIDPEPTILQSAEDLANALTEVPVFVPRLISLDLSLTADDTDHGTIATEQSAGLIVDGTDYALPLASIENIEALLGVSNRISAQAQFDLDGDLSTAEIELFSSEVLGKAETPQNTDGQNGADLLFGSDFAEEIGGGAGDDVIFGFDGADTLDGGSGADVILAGAGDDVLRVTEAPEAGVDVLDGGSGRDVLQIDVAGDLSEELLPTLDLRDIEAIDMDNGQANVLEISLEDVIDLSSTGDGELETLLDRALPESAIIYGDSSDSLLLVSSGTGGFQKVSDTPIDDGKGNTLDVYSYVDGGNVLATLGVDTDIDVTGAIVTS</sequence>
<dbReference type="InterPro" id="IPR036465">
    <property type="entry name" value="vWFA_dom_sf"/>
</dbReference>
<feature type="region of interest" description="Disordered" evidence="1">
    <location>
        <begin position="557"/>
        <end position="579"/>
    </location>
</feature>
<feature type="compositionally biased region" description="Acidic residues" evidence="1">
    <location>
        <begin position="316"/>
        <end position="326"/>
    </location>
</feature>
<dbReference type="Proteomes" id="UP001208690">
    <property type="component" value="Unassembled WGS sequence"/>
</dbReference>
<comment type="caution">
    <text evidence="3">The sequence shown here is derived from an EMBL/GenBank/DDBJ whole genome shotgun (WGS) entry which is preliminary data.</text>
</comment>
<dbReference type="Gene3D" id="3.40.50.410">
    <property type="entry name" value="von Willebrand factor, type A domain"/>
    <property type="match status" value="1"/>
</dbReference>
<dbReference type="Pfam" id="PF00092">
    <property type="entry name" value="VWA"/>
    <property type="match status" value="1"/>
</dbReference>
<organism evidence="3 4">
    <name type="scientific">Roseobacter sinensis</name>
    <dbReference type="NCBI Taxonomy" id="2931391"/>
    <lineage>
        <taxon>Bacteria</taxon>
        <taxon>Pseudomonadati</taxon>
        <taxon>Pseudomonadota</taxon>
        <taxon>Alphaproteobacteria</taxon>
        <taxon>Rhodobacterales</taxon>
        <taxon>Roseobacteraceae</taxon>
        <taxon>Roseobacter</taxon>
    </lineage>
</organism>
<dbReference type="Gene3D" id="2.60.40.3440">
    <property type="match status" value="3"/>
</dbReference>
<dbReference type="InterPro" id="IPR018511">
    <property type="entry name" value="Hemolysin-typ_Ca-bd_CS"/>
</dbReference>
<dbReference type="Gene3D" id="2.150.10.10">
    <property type="entry name" value="Serralysin-like metalloprotease, C-terminal"/>
    <property type="match status" value="1"/>
</dbReference>